<comment type="caution">
    <text evidence="6">The sequence shown here is derived from an EMBL/GenBank/DDBJ whole genome shotgun (WGS) entry which is preliminary data.</text>
</comment>
<dbReference type="PANTHER" id="PTHR43563:SF1">
    <property type="entry name" value="AMINE OXIDASE [FLAVIN-CONTAINING] B"/>
    <property type="match status" value="1"/>
</dbReference>
<dbReference type="AlphaFoldDB" id="A0A399EF88"/>
<evidence type="ECO:0000256" key="1">
    <source>
        <dbReference type="ARBA" id="ARBA00001974"/>
    </source>
</evidence>
<dbReference type="SUPFAM" id="SSF54373">
    <property type="entry name" value="FAD-linked reductases, C-terminal domain"/>
    <property type="match status" value="1"/>
</dbReference>
<evidence type="ECO:0000256" key="3">
    <source>
        <dbReference type="ARBA" id="ARBA00023002"/>
    </source>
</evidence>
<accession>A0A399EF88</accession>
<feature type="binding site" evidence="4">
    <location>
        <position position="341"/>
    </location>
    <ligand>
        <name>substrate</name>
    </ligand>
</feature>
<keyword evidence="3 6" id="KW-0560">Oxidoreductase</keyword>
<evidence type="ECO:0000256" key="4">
    <source>
        <dbReference type="PIRSR" id="PIRSR601613-1"/>
    </source>
</evidence>
<dbReference type="Pfam" id="PF01593">
    <property type="entry name" value="Amino_oxidase"/>
    <property type="match status" value="1"/>
</dbReference>
<sequence>MRECDVVIVGAGLAGLVAARTLAQAGHSVLVLEAQDRVGGRVLNHTLPGGTALELGGQWIGPTQERMYALCRELGLETFPTYNQGEHVVHFGGRLSRMASAREAAPKFPLWALLDVLRASRRLKAMAGELDLEAPWTHPKALEYDSQTLYSWLRRHTRTRHGRGYFELVTEAVFSAEPNQMSLLHFLFYLKSGGGLENLVSVDRGAQAERVVGGTQRIAQRLAEGLGGRVLCSRPVHKIAQDPGSVRVEAEGLSVEARYCIVTLPPALAGRLAYDPPLPGLRDQLTQRLPMGSVIKLMVVYAEPFWRREGLTGQAFSDEGPVRVTFDNSPPSGSPGVLLGFMEGEDGRRMHRRSRAERERAAVACLVRYFGPQAARYEQYVEKDWMDEPWARGCYGAHFGPGVWTAYGEALRQPAGRVHWAGAETAAVWNGYMEGAVREGEQAARALASLL</sequence>
<feature type="binding site" evidence="4">
    <location>
        <begin position="33"/>
        <end position="34"/>
    </location>
    <ligand>
        <name>FAD</name>
        <dbReference type="ChEBI" id="CHEBI:57692"/>
    </ligand>
</feature>
<dbReference type="Gene3D" id="3.90.660.10">
    <property type="match status" value="1"/>
</dbReference>
<evidence type="ECO:0000313" key="6">
    <source>
        <dbReference type="EMBL" id="RIH80961.1"/>
    </source>
</evidence>
<protein>
    <submittedName>
        <fullName evidence="6">Putative flavin-containing monoamine oxidase AofH</fullName>
        <ecNumber evidence="6">1.4.3.-</ecNumber>
    </submittedName>
</protein>
<dbReference type="Gene3D" id="3.50.50.60">
    <property type="entry name" value="FAD/NAD(P)-binding domain"/>
    <property type="match status" value="1"/>
</dbReference>
<dbReference type="InterPro" id="IPR036188">
    <property type="entry name" value="FAD/NAD-bd_sf"/>
</dbReference>
<dbReference type="GO" id="GO:0016491">
    <property type="term" value="F:oxidoreductase activity"/>
    <property type="evidence" value="ECO:0007669"/>
    <property type="project" value="UniProtKB-KW"/>
</dbReference>
<dbReference type="PANTHER" id="PTHR43563">
    <property type="entry name" value="AMINE OXIDASE"/>
    <property type="match status" value="1"/>
</dbReference>
<dbReference type="SUPFAM" id="SSF51905">
    <property type="entry name" value="FAD/NAD(P)-binding domain"/>
    <property type="match status" value="1"/>
</dbReference>
<evidence type="ECO:0000313" key="7">
    <source>
        <dbReference type="Proteomes" id="UP000265715"/>
    </source>
</evidence>
<dbReference type="InterPro" id="IPR050703">
    <property type="entry name" value="Flavin_MAO"/>
</dbReference>
<dbReference type="EC" id="1.4.3.-" evidence="6"/>
<feature type="binding site" evidence="4">
    <location>
        <position position="236"/>
    </location>
    <ligand>
        <name>FAD</name>
        <dbReference type="ChEBI" id="CHEBI:57692"/>
    </ligand>
</feature>
<evidence type="ECO:0000256" key="2">
    <source>
        <dbReference type="ARBA" id="ARBA00005995"/>
    </source>
</evidence>
<gene>
    <name evidence="6" type="primary">aofH</name>
    <name evidence="6" type="ORF">Mterra_03417</name>
</gene>
<evidence type="ECO:0000259" key="5">
    <source>
        <dbReference type="Pfam" id="PF01593"/>
    </source>
</evidence>
<dbReference type="InterPro" id="IPR002937">
    <property type="entry name" value="Amino_oxidase"/>
</dbReference>
<dbReference type="Gene3D" id="1.10.405.10">
    <property type="entry name" value="Guanine Nucleotide Dissociation Inhibitor, domain 1"/>
    <property type="match status" value="1"/>
</dbReference>
<comment type="cofactor">
    <cofactor evidence="1">
        <name>FAD</name>
        <dbReference type="ChEBI" id="CHEBI:57692"/>
    </cofactor>
</comment>
<reference evidence="6 7" key="1">
    <citation type="submission" date="2018-08" db="EMBL/GenBank/DDBJ databases">
        <title>Meiothermus terrae DSM 26712 genome sequencing project.</title>
        <authorList>
            <person name="Da Costa M.S."/>
            <person name="Albuquerque L."/>
            <person name="Raposo P."/>
            <person name="Froufe H.J.C."/>
            <person name="Barroso C.S."/>
            <person name="Egas C."/>
        </authorList>
    </citation>
    <scope>NUCLEOTIDE SEQUENCE [LARGE SCALE GENOMIC DNA]</scope>
    <source>
        <strain evidence="6 7">DSM 26712</strain>
    </source>
</reference>
<feature type="binding site" evidence="4">
    <location>
        <position position="424"/>
    </location>
    <ligand>
        <name>FAD</name>
        <dbReference type="ChEBI" id="CHEBI:57692"/>
    </ligand>
</feature>
<dbReference type="EMBL" id="QXDL01000210">
    <property type="protein sequence ID" value="RIH80961.1"/>
    <property type="molecule type" value="Genomic_DNA"/>
</dbReference>
<dbReference type="InterPro" id="IPR001613">
    <property type="entry name" value="Flavin_amine_oxidase"/>
</dbReference>
<dbReference type="OrthoDB" id="56323at2"/>
<feature type="domain" description="Amine oxidase" evidence="5">
    <location>
        <begin position="13"/>
        <end position="447"/>
    </location>
</feature>
<dbReference type="Proteomes" id="UP000265715">
    <property type="component" value="Unassembled WGS sequence"/>
</dbReference>
<organism evidence="6 7">
    <name type="scientific">Calidithermus terrae</name>
    <dbReference type="NCBI Taxonomy" id="1408545"/>
    <lineage>
        <taxon>Bacteria</taxon>
        <taxon>Thermotogati</taxon>
        <taxon>Deinococcota</taxon>
        <taxon>Deinococci</taxon>
        <taxon>Thermales</taxon>
        <taxon>Thermaceae</taxon>
        <taxon>Calidithermus</taxon>
    </lineage>
</organism>
<dbReference type="PRINTS" id="PR00757">
    <property type="entry name" value="AMINEOXDASEF"/>
</dbReference>
<keyword evidence="7" id="KW-1185">Reference proteome</keyword>
<proteinExistence type="inferred from homology"/>
<name>A0A399EF88_9DEIN</name>
<comment type="similarity">
    <text evidence="2">Belongs to the flavin monoamine oxidase family.</text>
</comment>